<protein>
    <recommendedName>
        <fullName evidence="3 4">Alanine dehydrogenase</fullName>
        <shortName evidence="3">AlaDH</shortName>
        <ecNumber evidence="3 4">1.4.1.1</ecNumber>
    </recommendedName>
</protein>
<comment type="caution">
    <text evidence="5">The sequence shown here is derived from an EMBL/GenBank/DDBJ whole genome shotgun (WGS) entry which is preliminary data.</text>
</comment>
<dbReference type="EMBL" id="DRZC01000052">
    <property type="protein sequence ID" value="HHQ80540.1"/>
    <property type="molecule type" value="Genomic_DNA"/>
</dbReference>
<dbReference type="GO" id="GO:0051287">
    <property type="term" value="F:NAD binding"/>
    <property type="evidence" value="ECO:0007669"/>
    <property type="project" value="UniProtKB-UniRule"/>
</dbReference>
<dbReference type="InterPro" id="IPR003462">
    <property type="entry name" value="ODC_Mu_crystall"/>
</dbReference>
<dbReference type="GO" id="GO:0000286">
    <property type="term" value="F:alanine dehydrogenase activity"/>
    <property type="evidence" value="ECO:0007669"/>
    <property type="project" value="UniProtKB-UniRule"/>
</dbReference>
<dbReference type="AlphaFoldDB" id="A0A7J3ZM84"/>
<dbReference type="HAMAP" id="MF_00935">
    <property type="entry name" value="AlaDH_arch"/>
    <property type="match status" value="1"/>
</dbReference>
<evidence type="ECO:0000313" key="5">
    <source>
        <dbReference type="EMBL" id="HHQ80540.1"/>
    </source>
</evidence>
<dbReference type="InterPro" id="IPR028609">
    <property type="entry name" value="AlaDH_arch-typ"/>
</dbReference>
<dbReference type="Gene3D" id="3.40.50.720">
    <property type="entry name" value="NAD(P)-binding Rossmann-like Domain"/>
    <property type="match status" value="1"/>
</dbReference>
<feature type="active site" description="Proton donor/acceptor" evidence="3">
    <location>
        <position position="70"/>
    </location>
</feature>
<dbReference type="SUPFAM" id="SSF51735">
    <property type="entry name" value="NAD(P)-binding Rossmann-fold domains"/>
    <property type="match status" value="1"/>
</dbReference>
<evidence type="ECO:0000256" key="3">
    <source>
        <dbReference type="HAMAP-Rule" id="MF_00935"/>
    </source>
</evidence>
<feature type="binding site" evidence="3">
    <location>
        <begin position="141"/>
        <end position="142"/>
    </location>
    <ligand>
        <name>NAD(+)</name>
        <dbReference type="ChEBI" id="CHEBI:57540"/>
    </ligand>
</feature>
<name>A0A7J3ZM84_9CREN</name>
<gene>
    <name evidence="3" type="primary">ala</name>
    <name evidence="5" type="ORF">ENM78_03695</name>
</gene>
<keyword evidence="2 3" id="KW-0520">NAD</keyword>
<dbReference type="Gene3D" id="3.30.1780.10">
    <property type="entry name" value="ornithine cyclodeaminase, domain 1"/>
    <property type="match status" value="1"/>
</dbReference>
<proteinExistence type="inferred from homology"/>
<feature type="binding site" evidence="3">
    <location>
        <position position="234"/>
    </location>
    <ligand>
        <name>NAD(+)</name>
        <dbReference type="ChEBI" id="CHEBI:57540"/>
    </ligand>
</feature>
<feature type="binding site" evidence="3">
    <location>
        <begin position="228"/>
        <end position="230"/>
    </location>
    <ligand>
        <name>NAD(+)</name>
        <dbReference type="ChEBI" id="CHEBI:57540"/>
    </ligand>
</feature>
<comment type="catalytic activity">
    <reaction evidence="3">
        <text>L-alanine + NAD(+) + H2O = pyruvate + NH4(+) + NADH + H(+)</text>
        <dbReference type="Rhea" id="RHEA:18405"/>
        <dbReference type="ChEBI" id="CHEBI:15361"/>
        <dbReference type="ChEBI" id="CHEBI:15377"/>
        <dbReference type="ChEBI" id="CHEBI:15378"/>
        <dbReference type="ChEBI" id="CHEBI:28938"/>
        <dbReference type="ChEBI" id="CHEBI:57540"/>
        <dbReference type="ChEBI" id="CHEBI:57945"/>
        <dbReference type="ChEBI" id="CHEBI:57972"/>
        <dbReference type="EC" id="1.4.1.1"/>
    </reaction>
</comment>
<reference evidence="5" key="1">
    <citation type="journal article" date="2020" name="mSystems">
        <title>Genome- and Community-Level Interaction Insights into Carbon Utilization and Element Cycling Functions of Hydrothermarchaeota in Hydrothermal Sediment.</title>
        <authorList>
            <person name="Zhou Z."/>
            <person name="Liu Y."/>
            <person name="Xu W."/>
            <person name="Pan J."/>
            <person name="Luo Z.H."/>
            <person name="Li M."/>
        </authorList>
    </citation>
    <scope>NUCLEOTIDE SEQUENCE [LARGE SCALE GENOMIC DNA]</scope>
    <source>
        <strain evidence="5">SpSt-1116</strain>
    </source>
</reference>
<feature type="binding site" evidence="3">
    <location>
        <position position="301"/>
    </location>
    <ligand>
        <name>NAD(+)</name>
        <dbReference type="ChEBI" id="CHEBI:57540"/>
    </ligand>
</feature>
<feature type="binding site" evidence="3">
    <location>
        <position position="114"/>
    </location>
    <ligand>
        <name>NAD(+)</name>
        <dbReference type="ChEBI" id="CHEBI:57540"/>
    </ligand>
</feature>
<dbReference type="FunFam" id="3.30.1780.10:FF:000002">
    <property type="entry name" value="Ornithine cyclodeaminase"/>
    <property type="match status" value="1"/>
</dbReference>
<dbReference type="InterPro" id="IPR036291">
    <property type="entry name" value="NAD(P)-bd_dom_sf"/>
</dbReference>
<sequence>MYETLVLTDSEVREVLSMKEVIDAVEESFREKGLKRVQMPPKVYLFFTKYNGDLRVMPSYIERLDVSSVKIVNVHPDNPAKRGLPTVMALVVLVDPKTGFPLSVMGGSWLTAMRTGAAGGVAARYLARRDSETICFVGAGVQAKTQLMALKEVLKDIRSVRIYDINPEAARRFSEFASSLIGEVEVRVFSTPREAVSKADIIVTATPSRKPIVMNEWIESGVHFNCIGADAPGKQELDPKILLRSKIVVDDMEQAIHSGEINVPISQGILKREQIYGEIGEIVTGLKEGRTSSDEITVFASTGLAIQDAVTAKLAYEKALERGLGRRIRLVV</sequence>
<accession>A0A7J3ZM84</accession>
<dbReference type="Pfam" id="PF02423">
    <property type="entry name" value="OCD_Mu_crystall"/>
    <property type="match status" value="1"/>
</dbReference>
<dbReference type="GO" id="GO:0006522">
    <property type="term" value="P:alanine metabolic process"/>
    <property type="evidence" value="ECO:0007669"/>
    <property type="project" value="UniProtKB-UniRule"/>
</dbReference>
<evidence type="ECO:0000256" key="2">
    <source>
        <dbReference type="ARBA" id="ARBA00023027"/>
    </source>
</evidence>
<comment type="similarity">
    <text evidence="3">Belongs to the ornithine cyclodeaminase/mu-crystallin family. Archaeal alanine dehydrogenase subfamily.</text>
</comment>
<comment type="caution">
    <text evidence="3">Lacks conserved residue(s) required for the propagation of feature annotation.</text>
</comment>
<dbReference type="InterPro" id="IPR012742">
    <property type="entry name" value="Ala_DH_archaeglobus"/>
</dbReference>
<keyword evidence="1 3" id="KW-0560">Oxidoreductase</keyword>
<comment type="function">
    <text evidence="3">Catalyzes the NAD(+)-dependent oxidative deamination of L-alanine to pyruvate, and the reverse reaction, the reductive amination of pyruvate.</text>
</comment>
<dbReference type="FunFam" id="3.40.50.720:FF:000311">
    <property type="entry name" value="Ornithine cyclodeaminase"/>
    <property type="match status" value="1"/>
</dbReference>
<keyword evidence="3" id="KW-0547">Nucleotide-binding</keyword>
<dbReference type="GO" id="GO:0005737">
    <property type="term" value="C:cytoplasm"/>
    <property type="evidence" value="ECO:0007669"/>
    <property type="project" value="TreeGrafter"/>
</dbReference>
<dbReference type="EC" id="1.4.1.1" evidence="3 4"/>
<dbReference type="InterPro" id="IPR023401">
    <property type="entry name" value="ODC_N"/>
</dbReference>
<organism evidence="5">
    <name type="scientific">Fervidicoccus fontis</name>
    <dbReference type="NCBI Taxonomy" id="683846"/>
    <lineage>
        <taxon>Archaea</taxon>
        <taxon>Thermoproteota</taxon>
        <taxon>Thermoprotei</taxon>
        <taxon>Fervidicoccales</taxon>
        <taxon>Fervidicoccaceae</taxon>
        <taxon>Fervidicoccus</taxon>
    </lineage>
</organism>
<dbReference type="PANTHER" id="PTHR13812">
    <property type="entry name" value="KETIMINE REDUCTASE MU-CRYSTALLIN"/>
    <property type="match status" value="1"/>
</dbReference>
<dbReference type="PANTHER" id="PTHR13812:SF19">
    <property type="entry name" value="KETIMINE REDUCTASE MU-CRYSTALLIN"/>
    <property type="match status" value="1"/>
</dbReference>
<dbReference type="NCBIfam" id="TIGR02371">
    <property type="entry name" value="ala_DH_arch"/>
    <property type="match status" value="1"/>
</dbReference>
<dbReference type="PIRSF" id="PIRSF001439">
    <property type="entry name" value="CryM"/>
    <property type="match status" value="1"/>
</dbReference>
<evidence type="ECO:0000256" key="1">
    <source>
        <dbReference type="ARBA" id="ARBA00023002"/>
    </source>
</evidence>
<evidence type="ECO:0000256" key="4">
    <source>
        <dbReference type="NCBIfam" id="TIGR02371"/>
    </source>
</evidence>